<organism evidence="1 2">
    <name type="scientific">Oleoguttula mirabilis</name>
    <dbReference type="NCBI Taxonomy" id="1507867"/>
    <lineage>
        <taxon>Eukaryota</taxon>
        <taxon>Fungi</taxon>
        <taxon>Dikarya</taxon>
        <taxon>Ascomycota</taxon>
        <taxon>Pezizomycotina</taxon>
        <taxon>Dothideomycetes</taxon>
        <taxon>Dothideomycetidae</taxon>
        <taxon>Mycosphaerellales</taxon>
        <taxon>Teratosphaeriaceae</taxon>
        <taxon>Oleoguttula</taxon>
    </lineage>
</organism>
<sequence>MEVVRAEATPFFTAYGPLVVALRKLPKLYSAVYAPSADQEGLNRISQATLDAWAVTHADYTGSCGGVGQPSMSHARRKVQWSDGEVLLGLLAGLSRITHLDLRHKFHTFLAQAMRFHRLIESRPPAQYSSRVCVAPSLWPSIGQTVSSLDFAVTASPGYPADENGNTFATKIMRHCPHLRDLAVRIDNIQQARRAGLFTQMEFLAAPECHPSLETVDIKGVAVLPSTLYTSVKHVNDQEIDPFGRFLHRHQSSLRSIKLSNVVMCGYRGNAVKSDMKKVLTQMGEQLPELKDAVRTGPAQNDPKMMLLRETLCLSNLMNNG</sequence>
<reference evidence="1 2" key="1">
    <citation type="submission" date="2021-11" db="EMBL/GenBank/DDBJ databases">
        <title>Black yeast isolated from Biological Soil Crust.</title>
        <authorList>
            <person name="Kurbessoian T."/>
        </authorList>
    </citation>
    <scope>NUCLEOTIDE SEQUENCE [LARGE SCALE GENOMIC DNA]</scope>
    <source>
        <strain evidence="1 2">CCFEE 5522</strain>
    </source>
</reference>
<dbReference type="AlphaFoldDB" id="A0AAV9JPR0"/>
<proteinExistence type="predicted"/>
<comment type="caution">
    <text evidence="1">The sequence shown here is derived from an EMBL/GenBank/DDBJ whole genome shotgun (WGS) entry which is preliminary data.</text>
</comment>
<dbReference type="EMBL" id="JAVFHQ010000010">
    <property type="protein sequence ID" value="KAK4547589.1"/>
    <property type="molecule type" value="Genomic_DNA"/>
</dbReference>
<accession>A0AAV9JPR0</accession>
<name>A0AAV9JPR0_9PEZI</name>
<evidence type="ECO:0000313" key="2">
    <source>
        <dbReference type="Proteomes" id="UP001324427"/>
    </source>
</evidence>
<evidence type="ECO:0000313" key="1">
    <source>
        <dbReference type="EMBL" id="KAK4547589.1"/>
    </source>
</evidence>
<dbReference type="Proteomes" id="UP001324427">
    <property type="component" value="Unassembled WGS sequence"/>
</dbReference>
<protein>
    <submittedName>
        <fullName evidence="1">Uncharacterized protein</fullName>
    </submittedName>
</protein>
<gene>
    <name evidence="1" type="ORF">LTR36_000546</name>
</gene>
<keyword evidence="2" id="KW-1185">Reference proteome</keyword>